<sequence length="211" mass="22199">MTRLAVFDLDGTLVDTAPDLAAALNRQMTARGLAEIPLPKVTRMIGDGARVLLERGFAFHDRPFEEAALEAFLEDPDLEGGALTTVFAGIPELLAHLQAEGWRMAVCTNKPEKAARGLLANLGVDHYFRAIGGGDSFPTRKPDPAHLLHTMGAAGGGRAVMIGDHMNDMLAARGAGIPAIFVTYGYGPVEMAGGNPTAASTEAVTEMLAAF</sequence>
<comment type="similarity">
    <text evidence="3">Belongs to the HAD-like hydrolase superfamily. CbbY/CbbZ/Gph/YieH family.</text>
</comment>
<accession>A0A437MMT5</accession>
<dbReference type="InterPro" id="IPR023214">
    <property type="entry name" value="HAD_sf"/>
</dbReference>
<evidence type="ECO:0000256" key="4">
    <source>
        <dbReference type="ARBA" id="ARBA00013078"/>
    </source>
</evidence>
<keyword evidence="5" id="KW-0378">Hydrolase</keyword>
<dbReference type="GO" id="GO:0005829">
    <property type="term" value="C:cytosol"/>
    <property type="evidence" value="ECO:0007669"/>
    <property type="project" value="TreeGrafter"/>
</dbReference>
<dbReference type="Gene3D" id="3.40.50.1000">
    <property type="entry name" value="HAD superfamily/HAD-like"/>
    <property type="match status" value="1"/>
</dbReference>
<dbReference type="InterPro" id="IPR023198">
    <property type="entry name" value="PGP-like_dom2"/>
</dbReference>
<evidence type="ECO:0000256" key="3">
    <source>
        <dbReference type="ARBA" id="ARBA00006171"/>
    </source>
</evidence>
<keyword evidence="6" id="KW-1185">Reference proteome</keyword>
<dbReference type="SFLD" id="SFLDG01129">
    <property type="entry name" value="C1.5:_HAD__Beta-PGM__Phosphata"/>
    <property type="match status" value="1"/>
</dbReference>
<name>A0A437MMT5_9PROT</name>
<dbReference type="InterPro" id="IPR006439">
    <property type="entry name" value="HAD-SF_hydro_IA"/>
</dbReference>
<dbReference type="PRINTS" id="PR00413">
    <property type="entry name" value="HADHALOGNASE"/>
</dbReference>
<dbReference type="InterPro" id="IPR036412">
    <property type="entry name" value="HAD-like_sf"/>
</dbReference>
<dbReference type="OrthoDB" id="9793014at2"/>
<dbReference type="GO" id="GO:0006281">
    <property type="term" value="P:DNA repair"/>
    <property type="evidence" value="ECO:0007669"/>
    <property type="project" value="TreeGrafter"/>
</dbReference>
<dbReference type="NCBIfam" id="TIGR01549">
    <property type="entry name" value="HAD-SF-IA-v1"/>
    <property type="match status" value="1"/>
</dbReference>
<dbReference type="InterPro" id="IPR041492">
    <property type="entry name" value="HAD_2"/>
</dbReference>
<evidence type="ECO:0000313" key="6">
    <source>
        <dbReference type="Proteomes" id="UP000282957"/>
    </source>
</evidence>
<dbReference type="SUPFAM" id="SSF56784">
    <property type="entry name" value="HAD-like"/>
    <property type="match status" value="1"/>
</dbReference>
<evidence type="ECO:0000256" key="2">
    <source>
        <dbReference type="ARBA" id="ARBA00004818"/>
    </source>
</evidence>
<evidence type="ECO:0000313" key="5">
    <source>
        <dbReference type="EMBL" id="RVT98968.1"/>
    </source>
</evidence>
<gene>
    <name evidence="5" type="ORF">EOD42_02330</name>
</gene>
<dbReference type="PANTHER" id="PTHR43434">
    <property type="entry name" value="PHOSPHOGLYCOLATE PHOSPHATASE"/>
    <property type="match status" value="1"/>
</dbReference>
<dbReference type="Pfam" id="PF13419">
    <property type="entry name" value="HAD_2"/>
    <property type="match status" value="1"/>
</dbReference>
<dbReference type="SFLD" id="SFLDS00003">
    <property type="entry name" value="Haloacid_Dehalogenase"/>
    <property type="match status" value="1"/>
</dbReference>
<protein>
    <recommendedName>
        <fullName evidence="4">phosphoglycolate phosphatase</fullName>
        <ecNumber evidence="4">3.1.3.18</ecNumber>
    </recommendedName>
</protein>
<organism evidence="5 6">
    <name type="scientific">Rhodovarius crocodyli</name>
    <dbReference type="NCBI Taxonomy" id="1979269"/>
    <lineage>
        <taxon>Bacteria</taxon>
        <taxon>Pseudomonadati</taxon>
        <taxon>Pseudomonadota</taxon>
        <taxon>Alphaproteobacteria</taxon>
        <taxon>Acetobacterales</taxon>
        <taxon>Roseomonadaceae</taxon>
        <taxon>Rhodovarius</taxon>
    </lineage>
</organism>
<reference evidence="5 6" key="1">
    <citation type="submission" date="2019-01" db="EMBL/GenBank/DDBJ databases">
        <authorList>
            <person name="Chen W.-M."/>
        </authorList>
    </citation>
    <scope>NUCLEOTIDE SEQUENCE [LARGE SCALE GENOMIC DNA]</scope>
    <source>
        <strain evidence="5 6">CCP-6</strain>
    </source>
</reference>
<dbReference type="PANTHER" id="PTHR43434:SF1">
    <property type="entry name" value="PHOSPHOGLYCOLATE PHOSPHATASE"/>
    <property type="match status" value="1"/>
</dbReference>
<dbReference type="EMBL" id="SACL01000001">
    <property type="protein sequence ID" value="RVT98968.1"/>
    <property type="molecule type" value="Genomic_DNA"/>
</dbReference>
<dbReference type="RefSeq" id="WP_127785528.1">
    <property type="nucleotide sequence ID" value="NZ_SACL01000001.1"/>
</dbReference>
<evidence type="ECO:0000256" key="1">
    <source>
        <dbReference type="ARBA" id="ARBA00000830"/>
    </source>
</evidence>
<comment type="caution">
    <text evidence="5">The sequence shown here is derived from an EMBL/GenBank/DDBJ whole genome shotgun (WGS) entry which is preliminary data.</text>
</comment>
<dbReference type="Gene3D" id="1.10.150.240">
    <property type="entry name" value="Putative phosphatase, domain 2"/>
    <property type="match status" value="1"/>
</dbReference>
<comment type="catalytic activity">
    <reaction evidence="1">
        <text>2-phosphoglycolate + H2O = glycolate + phosphate</text>
        <dbReference type="Rhea" id="RHEA:14369"/>
        <dbReference type="ChEBI" id="CHEBI:15377"/>
        <dbReference type="ChEBI" id="CHEBI:29805"/>
        <dbReference type="ChEBI" id="CHEBI:43474"/>
        <dbReference type="ChEBI" id="CHEBI:58033"/>
        <dbReference type="EC" id="3.1.3.18"/>
    </reaction>
</comment>
<dbReference type="GO" id="GO:0008967">
    <property type="term" value="F:phosphoglycolate phosphatase activity"/>
    <property type="evidence" value="ECO:0007669"/>
    <property type="project" value="UniProtKB-EC"/>
</dbReference>
<proteinExistence type="inferred from homology"/>
<comment type="pathway">
    <text evidence="2">Organic acid metabolism; glycolate biosynthesis; glycolate from 2-phosphoglycolate: step 1/1.</text>
</comment>
<dbReference type="Proteomes" id="UP000282957">
    <property type="component" value="Unassembled WGS sequence"/>
</dbReference>
<dbReference type="AlphaFoldDB" id="A0A437MMT5"/>
<dbReference type="EC" id="3.1.3.18" evidence="4"/>
<dbReference type="InterPro" id="IPR050155">
    <property type="entry name" value="HAD-like_hydrolase_sf"/>
</dbReference>